<dbReference type="InterPro" id="IPR016722">
    <property type="entry name" value="DNA_pol_alpha_bsu"/>
</dbReference>
<dbReference type="PANTHER" id="PTHR23061:SF12">
    <property type="entry name" value="DNA POLYMERASE ALPHA SUBUNIT B"/>
    <property type="match status" value="1"/>
</dbReference>
<organism evidence="10 11">
    <name type="scientific">Bombus vosnesenskii</name>
    <dbReference type="NCBI Taxonomy" id="207650"/>
    <lineage>
        <taxon>Eukaryota</taxon>
        <taxon>Metazoa</taxon>
        <taxon>Ecdysozoa</taxon>
        <taxon>Arthropoda</taxon>
        <taxon>Hexapoda</taxon>
        <taxon>Insecta</taxon>
        <taxon>Pterygota</taxon>
        <taxon>Neoptera</taxon>
        <taxon>Endopterygota</taxon>
        <taxon>Hymenoptera</taxon>
        <taxon>Apocrita</taxon>
        <taxon>Aculeata</taxon>
        <taxon>Apoidea</taxon>
        <taxon>Anthophila</taxon>
        <taxon>Apidae</taxon>
        <taxon>Bombus</taxon>
        <taxon>Pyrobombus</taxon>
    </lineage>
</organism>
<comment type="subcellular location">
    <subcellularLocation>
        <location evidence="1 6">Nucleus</location>
    </subcellularLocation>
</comment>
<dbReference type="Pfam" id="PF04042">
    <property type="entry name" value="DNA_pol_E_B"/>
    <property type="match status" value="1"/>
</dbReference>
<comment type="similarity">
    <text evidence="2 6">Belongs to the DNA polymerase alpha subunit B family.</text>
</comment>
<dbReference type="Gene3D" id="1.10.8.530">
    <property type="entry name" value="DNA polymerase alpha-primase, subunit B, N-terminal domain"/>
    <property type="match status" value="1"/>
</dbReference>
<reference evidence="11" key="1">
    <citation type="submission" date="2025-08" db="UniProtKB">
        <authorList>
            <consortium name="RefSeq"/>
        </authorList>
    </citation>
    <scope>IDENTIFICATION</scope>
    <source>
        <tissue evidence="11">Muscle</tissue>
    </source>
</reference>
<dbReference type="KEGG" id="bvk:117231036"/>
<dbReference type="Pfam" id="PF22062">
    <property type="entry name" value="OB_DPOA2"/>
    <property type="match status" value="1"/>
</dbReference>
<dbReference type="PIRSF" id="PIRSF018300">
    <property type="entry name" value="DNA_pol_alph_2"/>
    <property type="match status" value="1"/>
</dbReference>
<feature type="domain" description="DNA polymerase alpha subunit B OB" evidence="9">
    <location>
        <begin position="269"/>
        <end position="324"/>
    </location>
</feature>
<dbReference type="InterPro" id="IPR054300">
    <property type="entry name" value="OB_DPOA2"/>
</dbReference>
<evidence type="ECO:0000256" key="4">
    <source>
        <dbReference type="ARBA" id="ARBA00022705"/>
    </source>
</evidence>
<dbReference type="GO" id="GO:0005658">
    <property type="term" value="C:alpha DNA polymerase:primase complex"/>
    <property type="evidence" value="ECO:0007669"/>
    <property type="project" value="TreeGrafter"/>
</dbReference>
<evidence type="ECO:0000256" key="1">
    <source>
        <dbReference type="ARBA" id="ARBA00004123"/>
    </source>
</evidence>
<evidence type="ECO:0000256" key="3">
    <source>
        <dbReference type="ARBA" id="ARBA00018596"/>
    </source>
</evidence>
<dbReference type="Gene3D" id="3.60.21.60">
    <property type="match status" value="2"/>
</dbReference>
<keyword evidence="5 6" id="KW-0539">Nucleus</keyword>
<dbReference type="Pfam" id="PF08418">
    <property type="entry name" value="Pol_alpha_B_N"/>
    <property type="match status" value="1"/>
</dbReference>
<gene>
    <name evidence="11" type="primary">LOC117231036</name>
</gene>
<dbReference type="GO" id="GO:0006270">
    <property type="term" value="P:DNA replication initiation"/>
    <property type="evidence" value="ECO:0007669"/>
    <property type="project" value="TreeGrafter"/>
</dbReference>
<feature type="domain" description="DNA polymerase alpha/delta/epsilon subunit B" evidence="7">
    <location>
        <begin position="343"/>
        <end position="550"/>
    </location>
</feature>
<comment type="function">
    <text evidence="6">Accessory subunit of the DNA polymerase alpha complex (also known as the alpha DNA polymerase-primase complex) which plays an essential role in the initiation of DNA synthesis.</text>
</comment>
<dbReference type="Proteomes" id="UP000504631">
    <property type="component" value="Unplaced"/>
</dbReference>
<protein>
    <recommendedName>
        <fullName evidence="3 6">DNA polymerase alpha subunit B</fullName>
    </recommendedName>
</protein>
<dbReference type="GO" id="GO:0003677">
    <property type="term" value="F:DNA binding"/>
    <property type="evidence" value="ECO:0007669"/>
    <property type="project" value="InterPro"/>
</dbReference>
<keyword evidence="10" id="KW-1185">Reference proteome</keyword>
<proteinExistence type="inferred from homology"/>
<evidence type="ECO:0000259" key="8">
    <source>
        <dbReference type="Pfam" id="PF08418"/>
    </source>
</evidence>
<evidence type="ECO:0000313" key="10">
    <source>
        <dbReference type="Proteomes" id="UP000504631"/>
    </source>
</evidence>
<dbReference type="InterPro" id="IPR043034">
    <property type="entry name" value="DNA_pol_alpha_B_N_sf"/>
</dbReference>
<evidence type="ECO:0000259" key="7">
    <source>
        <dbReference type="Pfam" id="PF04042"/>
    </source>
</evidence>
<accession>A0A6J3JXV4</accession>
<dbReference type="InterPro" id="IPR007185">
    <property type="entry name" value="DNA_pol_a/d/e_bsu"/>
</dbReference>
<dbReference type="InterPro" id="IPR013627">
    <property type="entry name" value="Pol_alpha_B_N"/>
</dbReference>
<evidence type="ECO:0000256" key="2">
    <source>
        <dbReference type="ARBA" id="ARBA00007299"/>
    </source>
</evidence>
<evidence type="ECO:0000256" key="5">
    <source>
        <dbReference type="ARBA" id="ARBA00023242"/>
    </source>
</evidence>
<name>A0A6J3JXV4_9HYME</name>
<evidence type="ECO:0000256" key="6">
    <source>
        <dbReference type="PIRNR" id="PIRNR018300"/>
    </source>
</evidence>
<keyword evidence="4 6" id="KW-0235">DNA replication</keyword>
<dbReference type="CTD" id="136028709"/>
<evidence type="ECO:0000313" key="11">
    <source>
        <dbReference type="RefSeq" id="XP_033344969.1"/>
    </source>
</evidence>
<sequence length="593" mass="67245">MVSEESLILCFSNLGCDISDKSVIDKCIQLCHDYNIDEEKFVELWVAYTIPHSLDIDPTINNLIKFEKEDLEKNNKCSLDVPTQVVSNIHIDIQSNTEITGKNVLDIYSSGECPTLKQTKRARSPTAETESNNKLRAISHTFTPLNYTSQSDVPIRAPSTTVRGKVLLLFGPAIQNWKKQNEHDVSIVKADNSHIPKGALYMFEMFSNQGAILTMHCQSFGERLCYAWNAIEPPNSNIRYIRNIAPIKPVVFRTWGRLFITAEKPSGRKIVMLEGTKRLKIQKQAPILHLNLKAIKHYSVFTGQIVAVEGIITTEDTLTVNKLFVKGYAPLFDVPKISKDIKIYIAAGPFTPSDNLNYQPLWDLMEHVVEDEPNMLILVGPFVEYTHPEIKKCSLKETFQDFFDTLLTKILQYLQGKSTRIILVPSNRDVHHHPVFPTPEFILNTNKLGSSTTNICSMPDPCIINVDGLHIGVTSVDVLRHLGQQEVSNTPGMDRLGRLAEHVLSQSSFYPVYPPPPGLNLDTRLWKQYACFERQPHVLILPSDVRHYCKPLNECLVLNPERLQKYICAKLCVRPMNNGKWDPNRVSCEIVKV</sequence>
<dbReference type="RefSeq" id="XP_033344969.1">
    <property type="nucleotide sequence ID" value="XM_033489078.1"/>
</dbReference>
<dbReference type="PANTHER" id="PTHR23061">
    <property type="entry name" value="DNA POLYMERASE 2 ALPHA 70 KDA SUBUNIT"/>
    <property type="match status" value="1"/>
</dbReference>
<evidence type="ECO:0000259" key="9">
    <source>
        <dbReference type="Pfam" id="PF22062"/>
    </source>
</evidence>
<dbReference type="AlphaFoldDB" id="A0A6J3JXV4"/>
<feature type="domain" description="DNA polymerase alpha subunit B N-terminal" evidence="8">
    <location>
        <begin position="5"/>
        <end position="73"/>
    </location>
</feature>
<dbReference type="GeneID" id="117231036"/>